<dbReference type="SUPFAM" id="SSF75169">
    <property type="entry name" value="DsrEFH-like"/>
    <property type="match status" value="1"/>
</dbReference>
<protein>
    <submittedName>
        <fullName evidence="1">Sulfurtransferase complex subunit TusB</fullName>
    </submittedName>
</protein>
<dbReference type="RefSeq" id="WP_255855689.1">
    <property type="nucleotide sequence ID" value="NZ_CP073347.1"/>
</dbReference>
<dbReference type="PANTHER" id="PTHR37526:SF1">
    <property type="entry name" value="PROTEIN TUSB"/>
    <property type="match status" value="1"/>
</dbReference>
<dbReference type="NCBIfam" id="TIGR03011">
    <property type="entry name" value="sulf_tusB_dsrH"/>
    <property type="match status" value="1"/>
</dbReference>
<accession>A0ABY5HM80</accession>
<organism evidence="1 2">
    <name type="scientific">Marinobacterium rhizophilum</name>
    <dbReference type="NCBI Taxonomy" id="420402"/>
    <lineage>
        <taxon>Bacteria</taxon>
        <taxon>Pseudomonadati</taxon>
        <taxon>Pseudomonadota</taxon>
        <taxon>Gammaproteobacteria</taxon>
        <taxon>Oceanospirillales</taxon>
        <taxon>Oceanospirillaceae</taxon>
        <taxon>Marinobacterium</taxon>
    </lineage>
</organism>
<dbReference type="InterPro" id="IPR007215">
    <property type="entry name" value="Sulphur_relay_TusB/DsrH"/>
</dbReference>
<dbReference type="Gene3D" id="3.40.1260.10">
    <property type="entry name" value="DsrEFH-like"/>
    <property type="match status" value="1"/>
</dbReference>
<gene>
    <name evidence="1" type="primary">tusB</name>
    <name evidence="1" type="ORF">KDW95_07600</name>
</gene>
<dbReference type="Proteomes" id="UP001058461">
    <property type="component" value="Chromosome"/>
</dbReference>
<proteinExistence type="predicted"/>
<dbReference type="PANTHER" id="PTHR37526">
    <property type="entry name" value="PROTEIN TUSB"/>
    <property type="match status" value="1"/>
</dbReference>
<dbReference type="Pfam" id="PF04077">
    <property type="entry name" value="DsrH"/>
    <property type="match status" value="1"/>
</dbReference>
<name>A0ABY5HM80_9GAMM</name>
<sequence>MTLHTLNRPPSNTALLADCLRACSSGDCLLLIEDGVYCALADLKLQLPDGVTACALAADVAARGLQSRLHDSIRQLDDADFVQLCCDHPRVISWY</sequence>
<evidence type="ECO:0000313" key="2">
    <source>
        <dbReference type="Proteomes" id="UP001058461"/>
    </source>
</evidence>
<dbReference type="EMBL" id="CP073347">
    <property type="protein sequence ID" value="UTW13498.1"/>
    <property type="molecule type" value="Genomic_DNA"/>
</dbReference>
<evidence type="ECO:0000313" key="1">
    <source>
        <dbReference type="EMBL" id="UTW13498.1"/>
    </source>
</evidence>
<keyword evidence="2" id="KW-1185">Reference proteome</keyword>
<reference evidence="1" key="1">
    <citation type="submission" date="2021-04" db="EMBL/GenBank/DDBJ databases">
        <title>Oceanospirillales bacteria with DddD are important DMSP degraders in coastal seawater.</title>
        <authorList>
            <person name="Liu J."/>
        </authorList>
    </citation>
    <scope>NUCLEOTIDE SEQUENCE</scope>
    <source>
        <strain evidence="1">D13-1</strain>
    </source>
</reference>
<dbReference type="InterPro" id="IPR027396">
    <property type="entry name" value="DsrEFH-like"/>
</dbReference>